<dbReference type="OrthoDB" id="10578820at2759"/>
<name>A0A4C1WIU0_EUMVA</name>
<comment type="caution">
    <text evidence="2">The sequence shown here is derived from an EMBL/GenBank/DDBJ whole genome shotgun (WGS) entry which is preliminary data.</text>
</comment>
<gene>
    <name evidence="2" type="ORF">EVAR_46637_1</name>
</gene>
<dbReference type="AlphaFoldDB" id="A0A4C1WIU0"/>
<dbReference type="EMBL" id="BGZK01000556">
    <property type="protein sequence ID" value="GBP50015.1"/>
    <property type="molecule type" value="Genomic_DNA"/>
</dbReference>
<sequence length="142" mass="16552">MASREIRWHQKIPASILITGELTDEFLTAFIIITLLLLAIGCRRCRHIVVDGLYYRQRCDDQSLTGTGHIGGLRFKVSSICSKKIAGVVLWVRVREEEPAYRWRMRERKGTQTDWRRNALRYEAVYPPIKSYHSKMNSLRAS</sequence>
<evidence type="ECO:0000313" key="2">
    <source>
        <dbReference type="EMBL" id="GBP50015.1"/>
    </source>
</evidence>
<protein>
    <submittedName>
        <fullName evidence="2">Uncharacterized protein</fullName>
    </submittedName>
</protein>
<keyword evidence="1" id="KW-0812">Transmembrane</keyword>
<proteinExistence type="predicted"/>
<evidence type="ECO:0000313" key="3">
    <source>
        <dbReference type="Proteomes" id="UP000299102"/>
    </source>
</evidence>
<dbReference type="Proteomes" id="UP000299102">
    <property type="component" value="Unassembled WGS sequence"/>
</dbReference>
<keyword evidence="1" id="KW-1133">Transmembrane helix</keyword>
<organism evidence="2 3">
    <name type="scientific">Eumeta variegata</name>
    <name type="common">Bagworm moth</name>
    <name type="synonym">Eumeta japonica</name>
    <dbReference type="NCBI Taxonomy" id="151549"/>
    <lineage>
        <taxon>Eukaryota</taxon>
        <taxon>Metazoa</taxon>
        <taxon>Ecdysozoa</taxon>
        <taxon>Arthropoda</taxon>
        <taxon>Hexapoda</taxon>
        <taxon>Insecta</taxon>
        <taxon>Pterygota</taxon>
        <taxon>Neoptera</taxon>
        <taxon>Endopterygota</taxon>
        <taxon>Lepidoptera</taxon>
        <taxon>Glossata</taxon>
        <taxon>Ditrysia</taxon>
        <taxon>Tineoidea</taxon>
        <taxon>Psychidae</taxon>
        <taxon>Oiketicinae</taxon>
        <taxon>Eumeta</taxon>
    </lineage>
</organism>
<reference evidence="2 3" key="1">
    <citation type="journal article" date="2019" name="Commun. Biol.">
        <title>The bagworm genome reveals a unique fibroin gene that provides high tensile strength.</title>
        <authorList>
            <person name="Kono N."/>
            <person name="Nakamura H."/>
            <person name="Ohtoshi R."/>
            <person name="Tomita M."/>
            <person name="Numata K."/>
            <person name="Arakawa K."/>
        </authorList>
    </citation>
    <scope>NUCLEOTIDE SEQUENCE [LARGE SCALE GENOMIC DNA]</scope>
</reference>
<keyword evidence="1" id="KW-0472">Membrane</keyword>
<feature type="transmembrane region" description="Helical" evidence="1">
    <location>
        <begin position="26"/>
        <end position="42"/>
    </location>
</feature>
<keyword evidence="3" id="KW-1185">Reference proteome</keyword>
<accession>A0A4C1WIU0</accession>
<evidence type="ECO:0000256" key="1">
    <source>
        <dbReference type="SAM" id="Phobius"/>
    </source>
</evidence>